<dbReference type="Proteomes" id="UP000271624">
    <property type="component" value="Unassembled WGS sequence"/>
</dbReference>
<dbReference type="AlphaFoldDB" id="A0A3S1CBD4"/>
<evidence type="ECO:0000313" key="1">
    <source>
        <dbReference type="EMBL" id="RUS98604.1"/>
    </source>
</evidence>
<comment type="caution">
    <text evidence="1">The sequence shown here is derived from an EMBL/GenBank/DDBJ whole genome shotgun (WGS) entry which is preliminary data.</text>
</comment>
<dbReference type="EMBL" id="RSCL01000028">
    <property type="protein sequence ID" value="RUS98604.1"/>
    <property type="molecule type" value="Genomic_DNA"/>
</dbReference>
<evidence type="ECO:0000313" key="2">
    <source>
        <dbReference type="Proteomes" id="UP000271624"/>
    </source>
</evidence>
<organism evidence="1 2">
    <name type="scientific">Dulcicalothrix desertica PCC 7102</name>
    <dbReference type="NCBI Taxonomy" id="232991"/>
    <lineage>
        <taxon>Bacteria</taxon>
        <taxon>Bacillati</taxon>
        <taxon>Cyanobacteriota</taxon>
        <taxon>Cyanophyceae</taxon>
        <taxon>Nostocales</taxon>
        <taxon>Calotrichaceae</taxon>
        <taxon>Dulcicalothrix</taxon>
    </lineage>
</organism>
<reference evidence="1" key="1">
    <citation type="submission" date="2018-12" db="EMBL/GenBank/DDBJ databases">
        <authorList>
            <person name="Will S."/>
            <person name="Neumann-Schaal M."/>
            <person name="Henke P."/>
        </authorList>
    </citation>
    <scope>NUCLEOTIDE SEQUENCE</scope>
    <source>
        <strain evidence="1">PCC 7102</strain>
    </source>
</reference>
<reference evidence="1" key="2">
    <citation type="journal article" date="2019" name="Genome Biol. Evol.">
        <title>Day and night: Metabolic profiles and evolutionary relationships of six axenic non-marine cyanobacteria.</title>
        <authorList>
            <person name="Will S.E."/>
            <person name="Henke P."/>
            <person name="Boedeker C."/>
            <person name="Huang S."/>
            <person name="Brinkmann H."/>
            <person name="Rohde M."/>
            <person name="Jarek M."/>
            <person name="Friedl T."/>
            <person name="Seufert S."/>
            <person name="Schumacher M."/>
            <person name="Overmann J."/>
            <person name="Neumann-Schaal M."/>
            <person name="Petersen J."/>
        </authorList>
    </citation>
    <scope>NUCLEOTIDE SEQUENCE [LARGE SCALE GENOMIC DNA]</scope>
    <source>
        <strain evidence="1">PCC 7102</strain>
    </source>
</reference>
<protein>
    <submittedName>
        <fullName evidence="1">Uncharacterized protein</fullName>
    </submittedName>
</protein>
<gene>
    <name evidence="1" type="ORF">DSM106972_079900</name>
</gene>
<sequence>MKIDELDLFMLMDASDIEYTNLPEDMLVKLALCDELYITNYALAELSARDSNQASVVGWEILSTLKGDYYLQTAALNVLF</sequence>
<proteinExistence type="predicted"/>
<accession>A0A3S1CBD4</accession>
<name>A0A3S1CBD4_9CYAN</name>
<dbReference type="RefSeq" id="WP_127086053.1">
    <property type="nucleotide sequence ID" value="NZ_RSCL01000028.1"/>
</dbReference>
<keyword evidence="2" id="KW-1185">Reference proteome</keyword>